<protein>
    <submittedName>
        <fullName evidence="2">Acriflavin resistance protein</fullName>
    </submittedName>
</protein>
<organism evidence="2 3">
    <name type="scientific">Pseudidiomarina aquimaris</name>
    <dbReference type="NCBI Taxonomy" id="641841"/>
    <lineage>
        <taxon>Bacteria</taxon>
        <taxon>Pseudomonadati</taxon>
        <taxon>Pseudomonadota</taxon>
        <taxon>Gammaproteobacteria</taxon>
        <taxon>Alteromonadales</taxon>
        <taxon>Idiomarinaceae</taxon>
        <taxon>Pseudidiomarina</taxon>
    </lineage>
</organism>
<dbReference type="Pfam" id="PF00873">
    <property type="entry name" value="ACR_tran"/>
    <property type="match status" value="1"/>
</dbReference>
<dbReference type="GO" id="GO:0042910">
    <property type="term" value="F:xenobiotic transmembrane transporter activity"/>
    <property type="evidence" value="ECO:0007669"/>
    <property type="project" value="TreeGrafter"/>
</dbReference>
<dbReference type="Gene3D" id="1.20.1640.10">
    <property type="entry name" value="Multidrug efflux transporter AcrB transmembrane domain"/>
    <property type="match status" value="2"/>
</dbReference>
<dbReference type="EMBL" id="PIPT01000003">
    <property type="protein sequence ID" value="RUO48777.1"/>
    <property type="molecule type" value="Genomic_DNA"/>
</dbReference>
<dbReference type="Gene3D" id="3.30.2090.10">
    <property type="entry name" value="Multidrug efflux transporter AcrB TolC docking domain, DN and DC subdomains"/>
    <property type="match status" value="2"/>
</dbReference>
<dbReference type="AlphaFoldDB" id="A0A432XJK9"/>
<evidence type="ECO:0000256" key="1">
    <source>
        <dbReference type="SAM" id="Phobius"/>
    </source>
</evidence>
<evidence type="ECO:0000313" key="3">
    <source>
        <dbReference type="Proteomes" id="UP000286678"/>
    </source>
</evidence>
<dbReference type="SUPFAM" id="SSF82714">
    <property type="entry name" value="Multidrug efflux transporter AcrB TolC docking domain, DN and DC subdomains"/>
    <property type="match status" value="2"/>
</dbReference>
<dbReference type="GO" id="GO:0005886">
    <property type="term" value="C:plasma membrane"/>
    <property type="evidence" value="ECO:0007669"/>
    <property type="project" value="TreeGrafter"/>
</dbReference>
<feature type="transmembrane region" description="Helical" evidence="1">
    <location>
        <begin position="876"/>
        <end position="895"/>
    </location>
</feature>
<feature type="transmembrane region" description="Helical" evidence="1">
    <location>
        <begin position="974"/>
        <end position="993"/>
    </location>
</feature>
<dbReference type="SUPFAM" id="SSF82866">
    <property type="entry name" value="Multidrug efflux transporter AcrB transmembrane domain"/>
    <property type="match status" value="2"/>
</dbReference>
<sequence>MQVPQNSPEAGREKGLIAWWANNTVAANLLMALIIITGIFMVFEVRKQMFPEIELNTISIQVPFPGAAPQEVEQGVIVLIEDALEDVNGVERLTSTAREGGGSVTVEVENGYDPQVVMDEVKMLVDAIPNFPQQIENPNIYRIRPQRQVIWISVFGDMSERNQKELAKQIRDDLKNIGGITKVETVGARDYEISIEISEHDLQRYNLTFQQVVNAVRGTSIDVAGGSIRTPNGDILLRANNQAYYGEEFESIVLINRPDGTRLTLGDIATVKDEFIERRRFTQFDGKPATFVRVDSVGDQNDLAVAEAVRNYIERKQKELPPEVSVAHWGDSSYYLQGRLDLMLDNMITGGFLVFLMLSLFLQLRLAFWVMIGIPICFLGTIALMPLPMFDISINMISLFGFILVLGIVVDDAIVIGESAYSEIEKYGKSTDNVVRGAKKVAIPATFGVLTTMVAFIPMLMVDGGMGAIWESIAWVVILCLAFSLVESKLILPAHIAAMKFSKGGGEKLNAFQRGRNKISDSLRVFVERFYRPFLAKCLHYRYTTLASFIGMFILMIGLISGGVVRWVFFPNIPSDFIQTSVEMQPGSSEDATIRALQTIEDALMRVDAQIKEEEGEGVVRHTNVWLQGTTNGMIMSELQKGEEREIDGFGIINRWRQETPEIAGVKAINFQGSIGGGGGFDVEFQLAGDDLDQLSAAANDLKEVLGQFDGVFDIEDTFGAGNDEIILETKPLATAMGITLSDLANQVRYAFYGAEAQRIQRGDEEVRVMVRYPIDERQSVGNLEDMKLRTDDGAMIPFTELADIRFAKGYNTITRIDRERSVRVRARVDKERVEPFEVVQQVRQQHIQPILDNYPTVSFQLEGASQDEAEATNSLAIGFVLALFAIFALMAIPLKSYSQPLIIMSVIPFGMIGAVIGHWVIGMPISILSLFGIIALAGVVVNDSLVMVDYVNQARRDGVALRQAVQDAGSARFRAIILTSLTTFFGLLPIVLEKSLQAKMVIPMAISLAFGILFATVITLLLIPCLYLILDDTKRGLKTMLSWYGLAEKPAPKSESDNPVT</sequence>
<feature type="transmembrane region" description="Helical" evidence="1">
    <location>
        <begin position="352"/>
        <end position="385"/>
    </location>
</feature>
<dbReference type="SUPFAM" id="SSF82693">
    <property type="entry name" value="Multidrug efflux transporter AcrB pore domain, PN1, PN2, PC1 and PC2 subdomains"/>
    <property type="match status" value="2"/>
</dbReference>
<gene>
    <name evidence="2" type="ORF">CWE21_05305</name>
</gene>
<keyword evidence="3" id="KW-1185">Reference proteome</keyword>
<reference evidence="3" key="1">
    <citation type="journal article" date="2018" name="Front. Microbiol.">
        <title>Genome-Based Analysis Reveals the Taxonomy and Diversity of the Family Idiomarinaceae.</title>
        <authorList>
            <person name="Liu Y."/>
            <person name="Lai Q."/>
            <person name="Shao Z."/>
        </authorList>
    </citation>
    <scope>NUCLEOTIDE SEQUENCE [LARGE SCALE GENOMIC DNA]</scope>
    <source>
        <strain evidence="3">SW15</strain>
    </source>
</reference>
<feature type="transmembrane region" description="Helical" evidence="1">
    <location>
        <begin position="546"/>
        <end position="569"/>
    </location>
</feature>
<dbReference type="RefSeq" id="WP_126833407.1">
    <property type="nucleotide sequence ID" value="NZ_PIPT01000003.1"/>
</dbReference>
<keyword evidence="1" id="KW-1133">Transmembrane helix</keyword>
<feature type="transmembrane region" description="Helical" evidence="1">
    <location>
        <begin position="473"/>
        <end position="492"/>
    </location>
</feature>
<evidence type="ECO:0000313" key="2">
    <source>
        <dbReference type="EMBL" id="RUO48777.1"/>
    </source>
</evidence>
<feature type="transmembrane region" description="Helical" evidence="1">
    <location>
        <begin position="20"/>
        <end position="43"/>
    </location>
</feature>
<proteinExistence type="predicted"/>
<dbReference type="Gene3D" id="3.30.70.1430">
    <property type="entry name" value="Multidrug efflux transporter AcrB pore domain"/>
    <property type="match status" value="2"/>
</dbReference>
<dbReference type="PANTHER" id="PTHR32063:SF33">
    <property type="entry name" value="RND SUPERFAMILY EFFLUX PUMP PERMEASE COMPONENT"/>
    <property type="match status" value="1"/>
</dbReference>
<dbReference type="InterPro" id="IPR001036">
    <property type="entry name" value="Acrflvin-R"/>
</dbReference>
<dbReference type="Proteomes" id="UP000286678">
    <property type="component" value="Unassembled WGS sequence"/>
</dbReference>
<dbReference type="Gene3D" id="3.30.70.1440">
    <property type="entry name" value="Multidrug efflux transporter AcrB pore domain"/>
    <property type="match status" value="1"/>
</dbReference>
<dbReference type="Gene3D" id="3.30.70.1320">
    <property type="entry name" value="Multidrug efflux transporter AcrB pore domain like"/>
    <property type="match status" value="1"/>
</dbReference>
<name>A0A432XJK9_9GAMM</name>
<dbReference type="PRINTS" id="PR00702">
    <property type="entry name" value="ACRIFLAVINRP"/>
</dbReference>
<dbReference type="OrthoDB" id="5287122at2"/>
<feature type="transmembrane region" description="Helical" evidence="1">
    <location>
        <begin position="441"/>
        <end position="461"/>
    </location>
</feature>
<feature type="transmembrane region" description="Helical" evidence="1">
    <location>
        <begin position="397"/>
        <end position="421"/>
    </location>
</feature>
<feature type="transmembrane region" description="Helical" evidence="1">
    <location>
        <begin position="902"/>
        <end position="922"/>
    </location>
</feature>
<feature type="transmembrane region" description="Helical" evidence="1">
    <location>
        <begin position="1005"/>
        <end position="1031"/>
    </location>
</feature>
<accession>A0A432XJK9</accession>
<comment type="caution">
    <text evidence="2">The sequence shown here is derived from an EMBL/GenBank/DDBJ whole genome shotgun (WGS) entry which is preliminary data.</text>
</comment>
<feature type="transmembrane region" description="Helical" evidence="1">
    <location>
        <begin position="928"/>
        <end position="953"/>
    </location>
</feature>
<dbReference type="InterPro" id="IPR027463">
    <property type="entry name" value="AcrB_DN_DC_subdom"/>
</dbReference>
<dbReference type="PANTHER" id="PTHR32063">
    <property type="match status" value="1"/>
</dbReference>
<keyword evidence="1" id="KW-0472">Membrane</keyword>
<keyword evidence="1" id="KW-0812">Transmembrane</keyword>